<gene>
    <name evidence="9" type="primary">sppA</name>
    <name evidence="9" type="ORF">D1223_10410</name>
</gene>
<dbReference type="InterPro" id="IPR029045">
    <property type="entry name" value="ClpP/crotonase-like_dom_sf"/>
</dbReference>
<comment type="similarity">
    <text evidence="2">Belongs to the peptidase S49 family.</text>
</comment>
<evidence type="ECO:0000256" key="4">
    <source>
        <dbReference type="ARBA" id="ARBA00022801"/>
    </source>
</evidence>
<feature type="domain" description="Peptidase S49" evidence="8">
    <location>
        <begin position="371"/>
        <end position="520"/>
    </location>
</feature>
<dbReference type="PANTHER" id="PTHR33209:SF1">
    <property type="entry name" value="PEPTIDASE S49 DOMAIN-CONTAINING PROTEIN"/>
    <property type="match status" value="1"/>
</dbReference>
<evidence type="ECO:0000259" key="8">
    <source>
        <dbReference type="Pfam" id="PF01343"/>
    </source>
</evidence>
<dbReference type="RefSeq" id="WP_119376366.1">
    <property type="nucleotide sequence ID" value="NZ_QWFX01000012.1"/>
</dbReference>
<feature type="active site" description="Proton donor/acceptor" evidence="7">
    <location>
        <position position="192"/>
    </location>
</feature>
<evidence type="ECO:0000256" key="6">
    <source>
        <dbReference type="ARBA" id="ARBA00023136"/>
    </source>
</evidence>
<keyword evidence="6" id="KW-0472">Membrane</keyword>
<feature type="domain" description="Peptidase S49" evidence="8">
    <location>
        <begin position="147"/>
        <end position="274"/>
    </location>
</feature>
<dbReference type="Pfam" id="PF01343">
    <property type="entry name" value="Peptidase_S49"/>
    <property type="match status" value="2"/>
</dbReference>
<accession>A0A399RCQ4</accession>
<dbReference type="InterPro" id="IPR047217">
    <property type="entry name" value="S49_SppA_67K_type_N"/>
</dbReference>
<dbReference type="InterPro" id="IPR002142">
    <property type="entry name" value="Peptidase_S49"/>
</dbReference>
<evidence type="ECO:0000313" key="10">
    <source>
        <dbReference type="Proteomes" id="UP000266385"/>
    </source>
</evidence>
<protein>
    <submittedName>
        <fullName evidence="9">Signal peptide peptidase SppA</fullName>
    </submittedName>
</protein>
<evidence type="ECO:0000256" key="7">
    <source>
        <dbReference type="PIRSR" id="PIRSR001217-1"/>
    </source>
</evidence>
<dbReference type="GO" id="GO:0008236">
    <property type="term" value="F:serine-type peptidase activity"/>
    <property type="evidence" value="ECO:0007669"/>
    <property type="project" value="UniProtKB-KW"/>
</dbReference>
<organism evidence="9 10">
    <name type="scientific">Henriciella mobilis</name>
    <dbReference type="NCBI Taxonomy" id="2305467"/>
    <lineage>
        <taxon>Bacteria</taxon>
        <taxon>Pseudomonadati</taxon>
        <taxon>Pseudomonadota</taxon>
        <taxon>Alphaproteobacteria</taxon>
        <taxon>Hyphomonadales</taxon>
        <taxon>Hyphomonadaceae</taxon>
        <taxon>Henriciella</taxon>
    </lineage>
</organism>
<dbReference type="NCBIfam" id="TIGR00706">
    <property type="entry name" value="SppA_dom"/>
    <property type="match status" value="1"/>
</dbReference>
<dbReference type="InterPro" id="IPR047272">
    <property type="entry name" value="S49_SppA_C"/>
</dbReference>
<keyword evidence="4" id="KW-0378">Hydrolase</keyword>
<evidence type="ECO:0000313" key="9">
    <source>
        <dbReference type="EMBL" id="RIJ29346.1"/>
    </source>
</evidence>
<proteinExistence type="inferred from homology"/>
<reference evidence="9 10" key="1">
    <citation type="submission" date="2018-08" db="EMBL/GenBank/DDBJ databases">
        <title>Henriciella mobilis sp. nov., isolated from seawater.</title>
        <authorList>
            <person name="Cheng H."/>
            <person name="Wu Y.-H."/>
            <person name="Xu X.-W."/>
            <person name="Guo L.-L."/>
        </authorList>
    </citation>
    <scope>NUCLEOTIDE SEQUENCE [LARGE SCALE GENOMIC DNA]</scope>
    <source>
        <strain evidence="9 10">JN25</strain>
    </source>
</reference>
<dbReference type="InterPro" id="IPR004635">
    <property type="entry name" value="Pept_S49_SppA"/>
</dbReference>
<feature type="active site" description="Nucleophile" evidence="7">
    <location>
        <position position="385"/>
    </location>
</feature>
<dbReference type="Gene3D" id="6.20.330.10">
    <property type="match status" value="1"/>
</dbReference>
<dbReference type="Proteomes" id="UP000266385">
    <property type="component" value="Unassembled WGS sequence"/>
</dbReference>
<dbReference type="PANTHER" id="PTHR33209">
    <property type="entry name" value="PROTEASE 4"/>
    <property type="match status" value="1"/>
</dbReference>
<dbReference type="EMBL" id="QWFX01000012">
    <property type="protein sequence ID" value="RIJ29346.1"/>
    <property type="molecule type" value="Genomic_DNA"/>
</dbReference>
<keyword evidence="5" id="KW-0720">Serine protease</keyword>
<dbReference type="CDD" id="cd07023">
    <property type="entry name" value="S49_Sppa_N_C"/>
    <property type="match status" value="1"/>
</dbReference>
<dbReference type="GO" id="GO:0016020">
    <property type="term" value="C:membrane"/>
    <property type="evidence" value="ECO:0007669"/>
    <property type="project" value="UniProtKB-SubCell"/>
</dbReference>
<keyword evidence="10" id="KW-1185">Reference proteome</keyword>
<dbReference type="InterPro" id="IPR004634">
    <property type="entry name" value="Pept_S49_pIV"/>
</dbReference>
<name>A0A399RCQ4_9PROT</name>
<evidence type="ECO:0000256" key="3">
    <source>
        <dbReference type="ARBA" id="ARBA00022670"/>
    </source>
</evidence>
<dbReference type="SUPFAM" id="SSF52096">
    <property type="entry name" value="ClpP/crotonase"/>
    <property type="match status" value="2"/>
</dbReference>
<evidence type="ECO:0000256" key="2">
    <source>
        <dbReference type="ARBA" id="ARBA00008683"/>
    </source>
</evidence>
<dbReference type="OrthoDB" id="9764363at2"/>
<comment type="subcellular location">
    <subcellularLocation>
        <location evidence="1">Membrane</location>
    </subcellularLocation>
</comment>
<evidence type="ECO:0000256" key="5">
    <source>
        <dbReference type="ARBA" id="ARBA00022825"/>
    </source>
</evidence>
<dbReference type="PIRSF" id="PIRSF001217">
    <property type="entry name" value="Protease_4_SppA"/>
    <property type="match status" value="1"/>
</dbReference>
<dbReference type="Gene3D" id="3.90.226.10">
    <property type="entry name" value="2-enoyl-CoA Hydratase, Chain A, domain 1"/>
    <property type="match status" value="2"/>
</dbReference>
<dbReference type="AlphaFoldDB" id="A0A399RCQ4"/>
<evidence type="ECO:0000256" key="1">
    <source>
        <dbReference type="ARBA" id="ARBA00004370"/>
    </source>
</evidence>
<keyword evidence="3" id="KW-0645">Protease</keyword>
<comment type="caution">
    <text evidence="9">The sequence shown here is derived from an EMBL/GenBank/DDBJ whole genome shotgun (WGS) entry which is preliminary data.</text>
</comment>
<dbReference type="CDD" id="cd07018">
    <property type="entry name" value="S49_SppA_67K_type"/>
    <property type="match status" value="1"/>
</dbReference>
<sequence length="592" mass="62462">MKTFFTALGGAILGTILGAVLLFFIASMAISGFMQSAGSQLSGGENPETMVLTLDLRQDLSDQPPTSGIAALFGQKGFVNVITRLDAARTDERVKGVFVRASEFSVGSSRAEELRNAIRGLRDAGKFVVVHSQGTYGGGPSSLRAIAAADEIVIQPAGDYLGGGVTFETMFFKDLLDRLSVSAEIEQFYEYKNAPNVYKETDYTAAHREAMTALAESIWQTSLADIAQDRQMDVSDVEAALTSGPLSPEALVEAGLADSINWPEAVKESLKERAGEDAEFVDVLSYHPPSAPLGAPAIAIVGGEGPIVTGGGSGDFFSSSAEFASDTIAAALLEAGRNERVKAIVFRVDSPGGSPTASDQIWNAVKMVQEMDKPVVVSMGTYAASGGYYVSTGADWIIANKGTLTGSIGIFGGKLAIADGLRQIGINTSEISVGGPFAGAMTTIDTFSDTEREMLHAWLKRGYDRFTSLVAEGRGMSVENVDKIARGRVWTGEDALEVGLVDQIGGLVDAISKARDLADIPADEKSRIMFYPVPQGGIPGFGPMAEASAEDLGTLARAAEILEDSRIQALIERGSMLQSSPVQARGPLLIEK</sequence>
<dbReference type="GO" id="GO:0006465">
    <property type="term" value="P:signal peptide processing"/>
    <property type="evidence" value="ECO:0007669"/>
    <property type="project" value="InterPro"/>
</dbReference>